<reference evidence="1 2" key="1">
    <citation type="submission" date="2021-02" db="EMBL/GenBank/DDBJ databases">
        <authorList>
            <person name="Vanwijnsberghe S."/>
        </authorList>
    </citation>
    <scope>NUCLEOTIDE SEQUENCE [LARGE SCALE GENOMIC DNA]</scope>
    <source>
        <strain evidence="1 2">R-69658</strain>
    </source>
</reference>
<dbReference type="PANTHER" id="PTHR14097">
    <property type="entry name" value="OXIDOREDUCTASE HTATIP2"/>
    <property type="match status" value="1"/>
</dbReference>
<sequence length="210" mass="22291">MKILILGATGVVGKAALERALGDSSIAQVIAPTRCGLSPHPKLANPVAPELSLLLPDADAWEVDAVICAMGTTIGKAGSKAAFRHVDYALPIAFSKRVFRKGAQALALVSSPGASLSIPLFYCRTKGELERDIQKIGFESVTIVRPGMIGGERQEFRLAERMVLPVAKFLRPLLPRGLRVNPAANIADVLVDSVVAGKAEARMVTSRDLV</sequence>
<organism evidence="1 2">
    <name type="scientific">Paraburkholderia aspalathi</name>
    <dbReference type="NCBI Taxonomy" id="1324617"/>
    <lineage>
        <taxon>Bacteria</taxon>
        <taxon>Pseudomonadati</taxon>
        <taxon>Pseudomonadota</taxon>
        <taxon>Betaproteobacteria</taxon>
        <taxon>Burkholderiales</taxon>
        <taxon>Burkholderiaceae</taxon>
        <taxon>Paraburkholderia</taxon>
    </lineage>
</organism>
<dbReference type="RefSeq" id="WP_200620346.1">
    <property type="nucleotide sequence ID" value="NZ_CAJNAU010000048.1"/>
</dbReference>
<dbReference type="SUPFAM" id="SSF51735">
    <property type="entry name" value="NAD(P)-binding Rossmann-fold domains"/>
    <property type="match status" value="1"/>
</dbReference>
<keyword evidence="2" id="KW-1185">Reference proteome</keyword>
<dbReference type="PANTHER" id="PTHR14097:SF7">
    <property type="entry name" value="OXIDOREDUCTASE HTATIP2"/>
    <property type="match status" value="1"/>
</dbReference>
<dbReference type="InterPro" id="IPR036291">
    <property type="entry name" value="NAD(P)-bd_dom_sf"/>
</dbReference>
<evidence type="ECO:0000313" key="1">
    <source>
        <dbReference type="EMBL" id="CAE6793246.1"/>
    </source>
</evidence>
<gene>
    <name evidence="1" type="ORF">R69658_04605</name>
</gene>
<name>A0ABM8S7F1_9BURK</name>
<evidence type="ECO:0000313" key="2">
    <source>
        <dbReference type="Proteomes" id="UP000674425"/>
    </source>
</evidence>
<dbReference type="Gene3D" id="3.40.50.720">
    <property type="entry name" value="NAD(P)-binding Rossmann-like Domain"/>
    <property type="match status" value="1"/>
</dbReference>
<comment type="caution">
    <text evidence="1">The sequence shown here is derived from an EMBL/GenBank/DDBJ whole genome shotgun (WGS) entry which is preliminary data.</text>
</comment>
<protein>
    <submittedName>
        <fullName evidence="1">Uncharacterized protein</fullName>
    </submittedName>
</protein>
<dbReference type="Proteomes" id="UP000674425">
    <property type="component" value="Unassembled WGS sequence"/>
</dbReference>
<dbReference type="EMBL" id="CAJNAU010000048">
    <property type="protein sequence ID" value="CAE6793246.1"/>
    <property type="molecule type" value="Genomic_DNA"/>
</dbReference>
<accession>A0ABM8S7F1</accession>
<proteinExistence type="predicted"/>